<feature type="domain" description="Glycine transporter" evidence="8">
    <location>
        <begin position="19"/>
        <end position="92"/>
    </location>
</feature>
<dbReference type="Pfam" id="PF03458">
    <property type="entry name" value="Gly_transporter"/>
    <property type="match status" value="2"/>
</dbReference>
<evidence type="ECO:0000256" key="5">
    <source>
        <dbReference type="ARBA" id="ARBA00022989"/>
    </source>
</evidence>
<feature type="transmembrane region" description="Helical" evidence="7">
    <location>
        <begin position="43"/>
        <end position="60"/>
    </location>
</feature>
<dbReference type="GO" id="GO:0005886">
    <property type="term" value="C:plasma membrane"/>
    <property type="evidence" value="ECO:0007669"/>
    <property type="project" value="UniProtKB-SubCell"/>
</dbReference>
<evidence type="ECO:0000313" key="9">
    <source>
        <dbReference type="EMBL" id="SUA75239.1"/>
    </source>
</evidence>
<dbReference type="InterPro" id="IPR005115">
    <property type="entry name" value="Gly_transporter"/>
</dbReference>
<keyword evidence="6 7" id="KW-0472">Membrane</keyword>
<comment type="similarity">
    <text evidence="2">Belongs to the UPF0126 family.</text>
</comment>
<keyword evidence="4 7" id="KW-0812">Transmembrane</keyword>
<comment type="subcellular location">
    <subcellularLocation>
        <location evidence="1">Cell membrane</location>
        <topology evidence="1">Multi-pass membrane protein</topology>
    </subcellularLocation>
</comment>
<feature type="transmembrane region" description="Helical" evidence="7">
    <location>
        <begin position="76"/>
        <end position="96"/>
    </location>
</feature>
<evidence type="ECO:0000259" key="8">
    <source>
        <dbReference type="Pfam" id="PF03458"/>
    </source>
</evidence>
<feature type="transmembrane region" description="Helical" evidence="7">
    <location>
        <begin position="16"/>
        <end position="36"/>
    </location>
</feature>
<proteinExistence type="inferred from homology"/>
<protein>
    <submittedName>
        <fullName evidence="9">Predicted membrane protein</fullName>
    </submittedName>
</protein>
<evidence type="ECO:0000256" key="1">
    <source>
        <dbReference type="ARBA" id="ARBA00004651"/>
    </source>
</evidence>
<reference evidence="9 10" key="1">
    <citation type="submission" date="2018-06" db="EMBL/GenBank/DDBJ databases">
        <authorList>
            <consortium name="Pathogen Informatics"/>
            <person name="Doyle S."/>
        </authorList>
    </citation>
    <scope>NUCLEOTIDE SEQUENCE [LARGE SCALE GENOMIC DNA]</scope>
    <source>
        <strain evidence="9 10">NCTC13160</strain>
    </source>
</reference>
<evidence type="ECO:0000256" key="7">
    <source>
        <dbReference type="SAM" id="Phobius"/>
    </source>
</evidence>
<evidence type="ECO:0000313" key="10">
    <source>
        <dbReference type="Proteomes" id="UP000254573"/>
    </source>
</evidence>
<gene>
    <name evidence="9" type="primary">yicG_1</name>
    <name evidence="9" type="ORF">NCTC13160_00733</name>
</gene>
<dbReference type="RefSeq" id="WP_223271956.1">
    <property type="nucleotide sequence ID" value="NZ_CP042219.1"/>
</dbReference>
<evidence type="ECO:0000256" key="4">
    <source>
        <dbReference type="ARBA" id="ARBA00022692"/>
    </source>
</evidence>
<dbReference type="PANTHER" id="PTHR30506:SF3">
    <property type="entry name" value="UPF0126 INNER MEMBRANE PROTEIN YADS-RELATED"/>
    <property type="match status" value="1"/>
</dbReference>
<feature type="transmembrane region" description="Helical" evidence="7">
    <location>
        <begin position="131"/>
        <end position="150"/>
    </location>
</feature>
<sequence length="221" mass="23234">MNVHELALAGLNDHRLFTTLDLAGTFAFAISGAVAARGRGLDWFGVMVISFTVACGGGVLRDLCIGAVPPAGLTDWRYLAVSMAAAFMAIAANPLVVRLAHPVILFDSIGLGLFAVTGAQKAMIYGHNAEVAVLLGVATAVGGGVARDVLLNRVPVILQREIYASAALVGAGIEVVGERMGWMSSGRTWFALAACFALRYLSLRYQWNLPRADGRDASDAD</sequence>
<evidence type="ECO:0000256" key="6">
    <source>
        <dbReference type="ARBA" id="ARBA00023136"/>
    </source>
</evidence>
<feature type="domain" description="Glycine transporter" evidence="8">
    <location>
        <begin position="105"/>
        <end position="175"/>
    </location>
</feature>
<accession>A0A378YFR1</accession>
<evidence type="ECO:0000256" key="3">
    <source>
        <dbReference type="ARBA" id="ARBA00022475"/>
    </source>
</evidence>
<dbReference type="EMBL" id="UGSG01000001">
    <property type="protein sequence ID" value="SUA75239.1"/>
    <property type="molecule type" value="Genomic_DNA"/>
</dbReference>
<name>A0A378YFR1_9BURK</name>
<dbReference type="AlphaFoldDB" id="A0A378YFR1"/>
<dbReference type="PANTHER" id="PTHR30506">
    <property type="entry name" value="INNER MEMBRANE PROTEIN"/>
    <property type="match status" value="1"/>
</dbReference>
<keyword evidence="5 7" id="KW-1133">Transmembrane helix</keyword>
<organism evidence="9 10">
    <name type="scientific">Pandoraea pnomenusa</name>
    <dbReference type="NCBI Taxonomy" id="93220"/>
    <lineage>
        <taxon>Bacteria</taxon>
        <taxon>Pseudomonadati</taxon>
        <taxon>Pseudomonadota</taxon>
        <taxon>Betaproteobacteria</taxon>
        <taxon>Burkholderiales</taxon>
        <taxon>Burkholderiaceae</taxon>
        <taxon>Pandoraea</taxon>
    </lineage>
</organism>
<dbReference type="Proteomes" id="UP000254573">
    <property type="component" value="Unassembled WGS sequence"/>
</dbReference>
<evidence type="ECO:0000256" key="2">
    <source>
        <dbReference type="ARBA" id="ARBA00008193"/>
    </source>
</evidence>
<keyword evidence="3" id="KW-1003">Cell membrane</keyword>
<feature type="transmembrane region" description="Helical" evidence="7">
    <location>
        <begin position="103"/>
        <end position="125"/>
    </location>
</feature>